<comment type="subcellular location">
    <subcellularLocation>
        <location evidence="3">Endomembrane system</location>
        <topology evidence="3">Multi-pass membrane protein</topology>
    </subcellularLocation>
</comment>
<evidence type="ECO:0000256" key="2">
    <source>
        <dbReference type="ARBA" id="ARBA00001946"/>
    </source>
</evidence>
<feature type="transmembrane region" description="Helical" evidence="15">
    <location>
        <begin position="278"/>
        <end position="295"/>
    </location>
</feature>
<keyword evidence="7 18" id="KW-0808">Transferase</keyword>
<evidence type="ECO:0000256" key="11">
    <source>
        <dbReference type="ARBA" id="ARBA00022989"/>
    </source>
</evidence>
<dbReference type="InterPro" id="IPR003674">
    <property type="entry name" value="Oligo_trans_STT3"/>
</dbReference>
<dbReference type="EMBL" id="FLUP01000001">
    <property type="protein sequence ID" value="SBV98217.1"/>
    <property type="molecule type" value="Genomic_DNA"/>
</dbReference>
<evidence type="ECO:0000256" key="9">
    <source>
        <dbReference type="ARBA" id="ARBA00022723"/>
    </source>
</evidence>
<keyword evidence="13" id="KW-0464">Manganese</keyword>
<feature type="compositionally biased region" description="Low complexity" evidence="14">
    <location>
        <begin position="1"/>
        <end position="14"/>
    </location>
</feature>
<name>A0A212JFK4_9BACT</name>
<evidence type="ECO:0000259" key="16">
    <source>
        <dbReference type="Pfam" id="PF02516"/>
    </source>
</evidence>
<evidence type="ECO:0000313" key="18">
    <source>
        <dbReference type="EMBL" id="SBV98217.1"/>
    </source>
</evidence>
<feature type="domain" description="STT3/PglB/AglB core" evidence="17">
    <location>
        <begin position="569"/>
        <end position="684"/>
    </location>
</feature>
<feature type="transmembrane region" description="Helical" evidence="15">
    <location>
        <begin position="489"/>
        <end position="506"/>
    </location>
</feature>
<dbReference type="AlphaFoldDB" id="A0A212JFK4"/>
<dbReference type="InterPro" id="IPR048999">
    <property type="entry name" value="STT3-PglB_core"/>
</dbReference>
<keyword evidence="8 15" id="KW-0812">Transmembrane</keyword>
<dbReference type="GO" id="GO:0012505">
    <property type="term" value="C:endomembrane system"/>
    <property type="evidence" value="ECO:0007669"/>
    <property type="project" value="UniProtKB-SubCell"/>
</dbReference>
<feature type="transmembrane region" description="Helical" evidence="15">
    <location>
        <begin position="76"/>
        <end position="97"/>
    </location>
</feature>
<feature type="compositionally biased region" description="Low complexity" evidence="14">
    <location>
        <begin position="35"/>
        <end position="45"/>
    </location>
</feature>
<keyword evidence="10" id="KW-0460">Magnesium</keyword>
<protein>
    <submittedName>
        <fullName evidence="18">Oligosaccharyl transferase STT3 subunit</fullName>
    </submittedName>
</protein>
<sequence>MHPAAHASASAAPAGNDADETRRTGQPQPESETLPAAEPACAEQHAASHAVHGGALLPTGGARLHNGKRSLPSARYWARGLFWGLVTLALAFALRMLEWPCWQNPEYRLGNEWLLATHDAYTWVAGAEDFGLAVGHPMAVMLKAMSDLVGTSPAAVAFWFPALLASFVAVIAFAWVWALGSIEAGVAAGILTSIAPGFLARTLLGFYDTDLVTLFFPLLMTLAPASWAMRYMLLPGMVLRRLSMTSGVVSLRRLFSRNQPVGHWTPRLKQAEHMGNPLRWQWVVLLGCSGVISWWTQEWHSVFPYLIRYNVALLAFMSLVMAPRGRRALLLLGSMAYALPTLAGPWGFSFSLLLLAAGTKTGYRLRRLLCRPWLLALLLAGVGFLMLQGEILTSIVNHINAYVKHTGDVKSTGGGLSLEYPSVAQSIIEVQDLGIIEIFPYFHPWMEAAVLGLLGFALVVIRRPGALFLLPLAGLGILSVKMGGRMVMFGAPIMAIGLTLPFYWLLQRLLRVDLRGAVAGILTSGVLLALLVAPFADMIPAMSQGPIINRRHAEALSRAKAMTPPDAMLWLWWDWGYAANHFAQRQTIADGAQHAGPSLYLPAAVFATDNPRFARQIIRYTAQCGNEPGNVFEGLDGEGAQALMDRLRSPETPLIENKGRLYVVVSFEMLRLGFWISNFGNWNFVTRAGEGGALSIVPQALAYKLDSGEVRLEGNSSAIYASSISVFEETGVTRRNYIQDWFDAHPSATPEEQHEFLSKRRNINFLFNRVTDEKLAMDAGLYNSLMVQLLVGDPQDPRVSPYFKLVYDNVFARIYEVL</sequence>
<evidence type="ECO:0000256" key="4">
    <source>
        <dbReference type="ARBA" id="ARBA00004922"/>
    </source>
</evidence>
<dbReference type="GO" id="GO:0016020">
    <property type="term" value="C:membrane"/>
    <property type="evidence" value="ECO:0007669"/>
    <property type="project" value="InterPro"/>
</dbReference>
<comment type="pathway">
    <text evidence="4">Protein modification; protein glycosylation.</text>
</comment>
<evidence type="ECO:0000256" key="15">
    <source>
        <dbReference type="SAM" id="Phobius"/>
    </source>
</evidence>
<evidence type="ECO:0000259" key="17">
    <source>
        <dbReference type="Pfam" id="PF21436"/>
    </source>
</evidence>
<evidence type="ECO:0000256" key="7">
    <source>
        <dbReference type="ARBA" id="ARBA00022679"/>
    </source>
</evidence>
<feature type="transmembrane region" description="Helical" evidence="15">
    <location>
        <begin position="368"/>
        <end position="387"/>
    </location>
</feature>
<keyword evidence="9" id="KW-0479">Metal-binding</keyword>
<evidence type="ECO:0000256" key="12">
    <source>
        <dbReference type="ARBA" id="ARBA00023136"/>
    </source>
</evidence>
<feature type="transmembrane region" description="Helical" evidence="15">
    <location>
        <begin position="154"/>
        <end position="178"/>
    </location>
</feature>
<proteinExistence type="inferred from homology"/>
<feature type="domain" description="Oligosaccharyl transferase STT3 N-terminal" evidence="16">
    <location>
        <begin position="154"/>
        <end position="220"/>
    </location>
</feature>
<evidence type="ECO:0000256" key="8">
    <source>
        <dbReference type="ARBA" id="ARBA00022692"/>
    </source>
</evidence>
<comment type="similarity">
    <text evidence="5">Belongs to the STT3 family.</text>
</comment>
<dbReference type="GO" id="GO:0046872">
    <property type="term" value="F:metal ion binding"/>
    <property type="evidence" value="ECO:0007669"/>
    <property type="project" value="UniProtKB-KW"/>
</dbReference>
<keyword evidence="12 15" id="KW-0472">Membrane</keyword>
<accession>A0A212JFK4</accession>
<evidence type="ECO:0000256" key="1">
    <source>
        <dbReference type="ARBA" id="ARBA00001936"/>
    </source>
</evidence>
<gene>
    <name evidence="18" type="ORF">KM92DES2_11027</name>
</gene>
<comment type="cofactor">
    <cofactor evidence="2">
        <name>Mg(2+)</name>
        <dbReference type="ChEBI" id="CHEBI:18420"/>
    </cofactor>
</comment>
<dbReference type="PANTHER" id="PTHR13872:SF1">
    <property type="entry name" value="DOLICHYL-DIPHOSPHOOLIGOSACCHARIDE--PROTEIN GLYCOSYLTRANSFERASE SUBUNIT STT3B"/>
    <property type="match status" value="1"/>
</dbReference>
<dbReference type="GO" id="GO:0004576">
    <property type="term" value="F:oligosaccharyl transferase activity"/>
    <property type="evidence" value="ECO:0007669"/>
    <property type="project" value="InterPro"/>
</dbReference>
<evidence type="ECO:0000256" key="14">
    <source>
        <dbReference type="SAM" id="MobiDB-lite"/>
    </source>
</evidence>
<feature type="transmembrane region" description="Helical" evidence="15">
    <location>
        <begin position="211"/>
        <end position="233"/>
    </location>
</feature>
<evidence type="ECO:0000256" key="10">
    <source>
        <dbReference type="ARBA" id="ARBA00022842"/>
    </source>
</evidence>
<dbReference type="Pfam" id="PF21436">
    <property type="entry name" value="STT3-PglB_core"/>
    <property type="match status" value="1"/>
</dbReference>
<feature type="region of interest" description="Disordered" evidence="14">
    <location>
        <begin position="1"/>
        <end position="45"/>
    </location>
</feature>
<reference evidence="18" key="1">
    <citation type="submission" date="2016-04" db="EMBL/GenBank/DDBJ databases">
        <authorList>
            <person name="Evans L.H."/>
            <person name="Alamgir A."/>
            <person name="Owens N."/>
            <person name="Weber N.D."/>
            <person name="Virtaneva K."/>
            <person name="Barbian K."/>
            <person name="Babar A."/>
            <person name="Rosenke K."/>
        </authorList>
    </citation>
    <scope>NUCLEOTIDE SEQUENCE</scope>
    <source>
        <strain evidence="18">92-2</strain>
    </source>
</reference>
<feature type="transmembrane region" description="Helical" evidence="15">
    <location>
        <begin position="328"/>
        <end position="356"/>
    </location>
</feature>
<feature type="transmembrane region" description="Helical" evidence="15">
    <location>
        <begin position="302"/>
        <end position="322"/>
    </location>
</feature>
<keyword evidence="11 15" id="KW-1133">Transmembrane helix</keyword>
<dbReference type="UniPathway" id="UPA00378"/>
<dbReference type="InterPro" id="IPR048307">
    <property type="entry name" value="STT3_N"/>
</dbReference>
<dbReference type="Gene3D" id="3.40.1380.40">
    <property type="match status" value="1"/>
</dbReference>
<dbReference type="Pfam" id="PF02516">
    <property type="entry name" value="STT3"/>
    <property type="match status" value="1"/>
</dbReference>
<evidence type="ECO:0000256" key="5">
    <source>
        <dbReference type="ARBA" id="ARBA00010810"/>
    </source>
</evidence>
<feature type="transmembrane region" description="Helical" evidence="15">
    <location>
        <begin position="184"/>
        <end position="204"/>
    </location>
</feature>
<organism evidence="18">
    <name type="scientific">uncultured Desulfovibrio sp</name>
    <dbReference type="NCBI Taxonomy" id="167968"/>
    <lineage>
        <taxon>Bacteria</taxon>
        <taxon>Pseudomonadati</taxon>
        <taxon>Thermodesulfobacteriota</taxon>
        <taxon>Desulfovibrionia</taxon>
        <taxon>Desulfovibrionales</taxon>
        <taxon>Desulfovibrionaceae</taxon>
        <taxon>Desulfovibrio</taxon>
        <taxon>environmental samples</taxon>
    </lineage>
</organism>
<feature type="transmembrane region" description="Helical" evidence="15">
    <location>
        <begin position="518"/>
        <end position="536"/>
    </location>
</feature>
<keyword evidence="6" id="KW-0328">Glycosyltransferase</keyword>
<dbReference type="PANTHER" id="PTHR13872">
    <property type="entry name" value="DOLICHYL-DIPHOSPHOOLIGOSACCHARIDE--PROTEIN GLYCOSYLTRANSFERASE SUBUNIT"/>
    <property type="match status" value="1"/>
</dbReference>
<feature type="transmembrane region" description="Helical" evidence="15">
    <location>
        <begin position="442"/>
        <end position="461"/>
    </location>
</feature>
<comment type="cofactor">
    <cofactor evidence="1">
        <name>Mn(2+)</name>
        <dbReference type="ChEBI" id="CHEBI:29035"/>
    </cofactor>
</comment>
<evidence type="ECO:0000256" key="3">
    <source>
        <dbReference type="ARBA" id="ARBA00004127"/>
    </source>
</evidence>
<evidence type="ECO:0000256" key="6">
    <source>
        <dbReference type="ARBA" id="ARBA00022676"/>
    </source>
</evidence>
<evidence type="ECO:0000256" key="13">
    <source>
        <dbReference type="ARBA" id="ARBA00023211"/>
    </source>
</evidence>